<dbReference type="OrthoDB" id="442352at2759"/>
<evidence type="ECO:0000256" key="7">
    <source>
        <dbReference type="SAM" id="Phobius"/>
    </source>
</evidence>
<keyword evidence="5 7" id="KW-0472">Membrane</keyword>
<feature type="domain" description="Citrate transporter-like" evidence="8">
    <location>
        <begin position="309"/>
        <end position="739"/>
    </location>
</feature>
<feature type="transmembrane region" description="Helical" evidence="7">
    <location>
        <begin position="612"/>
        <end position="629"/>
    </location>
</feature>
<feature type="transmembrane region" description="Helical" evidence="7">
    <location>
        <begin position="641"/>
        <end position="663"/>
    </location>
</feature>
<keyword evidence="2" id="KW-0813">Transport</keyword>
<dbReference type="Proteomes" id="UP001151699">
    <property type="component" value="Chromosome A"/>
</dbReference>
<evidence type="ECO:0000256" key="2">
    <source>
        <dbReference type="ARBA" id="ARBA00022448"/>
    </source>
</evidence>
<feature type="transmembrane region" description="Helical" evidence="7">
    <location>
        <begin position="137"/>
        <end position="154"/>
    </location>
</feature>
<evidence type="ECO:0000259" key="8">
    <source>
        <dbReference type="Pfam" id="PF03600"/>
    </source>
</evidence>
<feature type="transmembrane region" description="Helical" evidence="7">
    <location>
        <begin position="683"/>
        <end position="703"/>
    </location>
</feature>
<keyword evidence="4 7" id="KW-1133">Transmembrane helix</keyword>
<feature type="compositionally biased region" description="Basic residues" evidence="6">
    <location>
        <begin position="1"/>
        <end position="14"/>
    </location>
</feature>
<feature type="region of interest" description="Disordered" evidence="6">
    <location>
        <begin position="1"/>
        <end position="26"/>
    </location>
</feature>
<feature type="transmembrane region" description="Helical" evidence="7">
    <location>
        <begin position="429"/>
        <end position="449"/>
    </location>
</feature>
<organism evidence="9 10">
    <name type="scientific">Pseudolycoriella hygida</name>
    <dbReference type="NCBI Taxonomy" id="35572"/>
    <lineage>
        <taxon>Eukaryota</taxon>
        <taxon>Metazoa</taxon>
        <taxon>Ecdysozoa</taxon>
        <taxon>Arthropoda</taxon>
        <taxon>Hexapoda</taxon>
        <taxon>Insecta</taxon>
        <taxon>Pterygota</taxon>
        <taxon>Neoptera</taxon>
        <taxon>Endopterygota</taxon>
        <taxon>Diptera</taxon>
        <taxon>Nematocera</taxon>
        <taxon>Sciaroidea</taxon>
        <taxon>Sciaridae</taxon>
        <taxon>Pseudolycoriella</taxon>
    </lineage>
</organism>
<evidence type="ECO:0000256" key="3">
    <source>
        <dbReference type="ARBA" id="ARBA00022692"/>
    </source>
</evidence>
<dbReference type="InterPro" id="IPR004680">
    <property type="entry name" value="Cit_transptr-like_dom"/>
</dbReference>
<dbReference type="GO" id="GO:0016020">
    <property type="term" value="C:membrane"/>
    <property type="evidence" value="ECO:0007669"/>
    <property type="project" value="UniProtKB-SubCell"/>
</dbReference>
<feature type="transmembrane region" description="Helical" evidence="7">
    <location>
        <begin position="320"/>
        <end position="337"/>
    </location>
</feature>
<protein>
    <submittedName>
        <fullName evidence="9">P protein</fullName>
    </submittedName>
</protein>
<keyword evidence="10" id="KW-1185">Reference proteome</keyword>
<name>A0A9Q0NBE3_9DIPT</name>
<sequence length="802" mass="90262">MGITKHLKNSTSRRRKDDITPNEVTEQSLQVWLGLPSKIRRDPSLASFQMEHERLHGHDDEPAEENPDEIENCDKDEDQSEFICMDIPQNFSNNSSFRSQKYSDPPSDNASAAKDINDTNKDSNENWPISWKNKTKIVVLFFVWLLCTSVLVQGEEKIIKYKMISIPQQGVKYFTIPKESIGSLLSLSVEGPLLSEKEKSTSLNYLTVSIESTVQIFNRSVADKTSKTWKIPVASRMTFDTIAPTLRKNVFDVSTLNDDKLRSSEKYGLRIKFQTNSVEEFALHIGYDMSPMNMNVGVVYGGAILILFYVLIIFEVVDRTFAAVLCSILTITILTLLNDRPTMSDIVSYMDIEALVLLFSMMLVVIVLTETGVFDYLAYYSFKITNGKIWPLIHCLCIITTLVSSVLDNVTTVLLLTPASIKLCEVMHLNPIPVIMAIILHANIGGTITPIGDPVNIVITSHQYIAKHGITFFLFVVHATVGVIFVLIQTGFHLRFKYHDIHDLKYAESRRVKELRREITVWKRAADKLSSFSKDVELVRETLLKKVKILKHQLRKLEKSGTDSKEEYKFTLHELKLSYKIKNKPLLIKTTISLAFVIALFFLQSVPQWTKLPLSFCALLGVILLLIIANKDDMDELMHRIEWTTLLFFAAMFVTMECIARLGLIGWIGKQSEIIIQSVGEDYRLAVAIIIILWVSALTSSLVDSVAVASMMVRVVVSLAENPLLGLPLQPLVWALAFGTSLGGNGTLYGASANVVCSGIAGQHGYKVSFMDYIKVCFPMMIASIVVITGYLMVSHVVFNWH</sequence>
<dbReference type="AlphaFoldDB" id="A0A9Q0NBE3"/>
<feature type="transmembrane region" description="Helical" evidence="7">
    <location>
        <begin position="294"/>
        <end position="314"/>
    </location>
</feature>
<gene>
    <name evidence="9" type="primary">Oca2_2</name>
    <name evidence="9" type="ORF">Bhyg_01749</name>
</gene>
<feature type="transmembrane region" description="Helical" evidence="7">
    <location>
        <begin position="586"/>
        <end position="606"/>
    </location>
</feature>
<evidence type="ECO:0000313" key="10">
    <source>
        <dbReference type="Proteomes" id="UP001151699"/>
    </source>
</evidence>
<dbReference type="CDD" id="cd01116">
    <property type="entry name" value="P_permease"/>
    <property type="match status" value="1"/>
</dbReference>
<feature type="transmembrane region" description="Helical" evidence="7">
    <location>
        <begin position="469"/>
        <end position="488"/>
    </location>
</feature>
<evidence type="ECO:0000256" key="6">
    <source>
        <dbReference type="SAM" id="MobiDB-lite"/>
    </source>
</evidence>
<feature type="transmembrane region" description="Helical" evidence="7">
    <location>
        <begin position="349"/>
        <end position="369"/>
    </location>
</feature>
<feature type="compositionally biased region" description="Polar residues" evidence="6">
    <location>
        <begin position="98"/>
        <end position="110"/>
    </location>
</feature>
<evidence type="ECO:0000313" key="9">
    <source>
        <dbReference type="EMBL" id="KAJ6646536.1"/>
    </source>
</evidence>
<evidence type="ECO:0000256" key="1">
    <source>
        <dbReference type="ARBA" id="ARBA00004141"/>
    </source>
</evidence>
<feature type="compositionally biased region" description="Basic and acidic residues" evidence="6">
    <location>
        <begin position="115"/>
        <end position="124"/>
    </location>
</feature>
<dbReference type="PANTHER" id="PTHR43568">
    <property type="entry name" value="P PROTEIN"/>
    <property type="match status" value="1"/>
</dbReference>
<reference evidence="9" key="1">
    <citation type="submission" date="2022-07" db="EMBL/GenBank/DDBJ databases">
        <authorList>
            <person name="Trinca V."/>
            <person name="Uliana J.V.C."/>
            <person name="Torres T.T."/>
            <person name="Ward R.J."/>
            <person name="Monesi N."/>
        </authorList>
    </citation>
    <scope>NUCLEOTIDE SEQUENCE</scope>
    <source>
        <strain evidence="9">HSMRA1968</strain>
        <tissue evidence="9">Whole embryos</tissue>
    </source>
</reference>
<feature type="region of interest" description="Disordered" evidence="6">
    <location>
        <begin position="90"/>
        <end position="125"/>
    </location>
</feature>
<accession>A0A9Q0NBE3</accession>
<dbReference type="PANTHER" id="PTHR43568:SF1">
    <property type="entry name" value="P PROTEIN"/>
    <property type="match status" value="1"/>
</dbReference>
<dbReference type="GO" id="GO:0055085">
    <property type="term" value="P:transmembrane transport"/>
    <property type="evidence" value="ECO:0007669"/>
    <property type="project" value="InterPro"/>
</dbReference>
<dbReference type="InterPro" id="IPR051475">
    <property type="entry name" value="Diverse_Ion_Transporter"/>
</dbReference>
<dbReference type="Pfam" id="PF03600">
    <property type="entry name" value="CitMHS"/>
    <property type="match status" value="1"/>
</dbReference>
<comment type="caution">
    <text evidence="9">The sequence shown here is derived from an EMBL/GenBank/DDBJ whole genome shotgun (WGS) entry which is preliminary data.</text>
</comment>
<feature type="transmembrane region" description="Helical" evidence="7">
    <location>
        <begin position="389"/>
        <end position="417"/>
    </location>
</feature>
<proteinExistence type="predicted"/>
<dbReference type="EMBL" id="WJQU01000001">
    <property type="protein sequence ID" value="KAJ6646536.1"/>
    <property type="molecule type" value="Genomic_DNA"/>
</dbReference>
<evidence type="ECO:0000256" key="4">
    <source>
        <dbReference type="ARBA" id="ARBA00022989"/>
    </source>
</evidence>
<keyword evidence="3 7" id="KW-0812">Transmembrane</keyword>
<evidence type="ECO:0000256" key="5">
    <source>
        <dbReference type="ARBA" id="ARBA00023136"/>
    </source>
</evidence>
<comment type="subcellular location">
    <subcellularLocation>
        <location evidence="1">Membrane</location>
        <topology evidence="1">Multi-pass membrane protein</topology>
    </subcellularLocation>
</comment>
<feature type="transmembrane region" description="Helical" evidence="7">
    <location>
        <begin position="776"/>
        <end position="799"/>
    </location>
</feature>